<accession>A0A556M966</accession>
<gene>
    <name evidence="2" type="ORF">FO440_22840</name>
</gene>
<dbReference type="AlphaFoldDB" id="A0A556M966"/>
<evidence type="ECO:0000256" key="1">
    <source>
        <dbReference type="SAM" id="Phobius"/>
    </source>
</evidence>
<comment type="caution">
    <text evidence="2">The sequence shown here is derived from an EMBL/GenBank/DDBJ whole genome shotgun (WGS) entry which is preliminary data.</text>
</comment>
<keyword evidence="1" id="KW-1133">Transmembrane helix</keyword>
<evidence type="ECO:0000313" key="2">
    <source>
        <dbReference type="EMBL" id="TSJ36345.1"/>
    </source>
</evidence>
<keyword evidence="1" id="KW-0472">Membrane</keyword>
<keyword evidence="1" id="KW-0812">Transmembrane</keyword>
<dbReference type="InterPro" id="IPR010406">
    <property type="entry name" value="DUF1003"/>
</dbReference>
<name>A0A556M966_9SPHI</name>
<organism evidence="2 3">
    <name type="scientific">Mucilaginibacter corticis</name>
    <dbReference type="NCBI Taxonomy" id="2597670"/>
    <lineage>
        <taxon>Bacteria</taxon>
        <taxon>Pseudomonadati</taxon>
        <taxon>Bacteroidota</taxon>
        <taxon>Sphingobacteriia</taxon>
        <taxon>Sphingobacteriales</taxon>
        <taxon>Sphingobacteriaceae</taxon>
        <taxon>Mucilaginibacter</taxon>
    </lineage>
</organism>
<protein>
    <submittedName>
        <fullName evidence="2">DUF1003 domain-containing protein</fullName>
    </submittedName>
</protein>
<keyword evidence="3" id="KW-1185">Reference proteome</keyword>
<dbReference type="Pfam" id="PF06210">
    <property type="entry name" value="DUF1003"/>
    <property type="match status" value="1"/>
</dbReference>
<sequence length="60" mass="7140">MSWITWNTSLLLDVKPFDRYPFAGLEMVVSVFDVILSVSVLMSQRRQNRLEKLRQQVELR</sequence>
<proteinExistence type="predicted"/>
<feature type="transmembrane region" description="Helical" evidence="1">
    <location>
        <begin position="20"/>
        <end position="42"/>
    </location>
</feature>
<evidence type="ECO:0000313" key="3">
    <source>
        <dbReference type="Proteomes" id="UP000318733"/>
    </source>
</evidence>
<dbReference type="Proteomes" id="UP000318733">
    <property type="component" value="Unassembled WGS sequence"/>
</dbReference>
<reference evidence="2 3" key="1">
    <citation type="submission" date="2019-07" db="EMBL/GenBank/DDBJ databases">
        <authorList>
            <person name="Huq M.A."/>
        </authorList>
    </citation>
    <scope>NUCLEOTIDE SEQUENCE [LARGE SCALE GENOMIC DNA]</scope>
    <source>
        <strain evidence="2 3">MAH-19</strain>
    </source>
</reference>
<dbReference type="EMBL" id="VLPK01000007">
    <property type="protein sequence ID" value="TSJ36345.1"/>
    <property type="molecule type" value="Genomic_DNA"/>
</dbReference>
<dbReference type="OrthoDB" id="9795736at2"/>